<dbReference type="PANTHER" id="PTHR43179:SF12">
    <property type="entry name" value="GALACTOFURANOSYLTRANSFERASE GLFT2"/>
    <property type="match status" value="1"/>
</dbReference>
<dbReference type="InterPro" id="IPR001173">
    <property type="entry name" value="Glyco_trans_2-like"/>
</dbReference>
<dbReference type="CDD" id="cd04186">
    <property type="entry name" value="GT_2_like_c"/>
    <property type="match status" value="1"/>
</dbReference>
<protein>
    <submittedName>
        <fullName evidence="6">Glycosyltransferase</fullName>
    </submittedName>
</protein>
<name>A0A173LV56_9MICO</name>
<organism evidence="6 7">
    <name type="scientific">Aurantimicrobium minutum</name>
    <dbReference type="NCBI Taxonomy" id="708131"/>
    <lineage>
        <taxon>Bacteria</taxon>
        <taxon>Bacillati</taxon>
        <taxon>Actinomycetota</taxon>
        <taxon>Actinomycetes</taxon>
        <taxon>Micrococcales</taxon>
        <taxon>Microbacteriaceae</taxon>
        <taxon>Aurantimicrobium</taxon>
    </lineage>
</organism>
<evidence type="ECO:0000259" key="5">
    <source>
        <dbReference type="Pfam" id="PF00535"/>
    </source>
</evidence>
<comment type="similarity">
    <text evidence="2">Belongs to the glycosyltransferase 2 family.</text>
</comment>
<gene>
    <name evidence="6" type="ORF">AUMI_11820</name>
</gene>
<dbReference type="Proteomes" id="UP000243847">
    <property type="component" value="Chromosome sequence1"/>
</dbReference>
<reference evidence="6 7" key="1">
    <citation type="journal article" date="2016" name="Genome Announc.">
        <title>Complete Genome Sequence of Aurantimicrobium minutum Type Strain KNCT, a Planktonic Ultramicrobacterium Isolated from River Water.</title>
        <authorList>
            <person name="Nakai R."/>
            <person name="Fujisawa T."/>
            <person name="Nakamura Y."/>
            <person name="Nishide H."/>
            <person name="Uchiyama I."/>
            <person name="Baba T."/>
            <person name="Toyoda A."/>
            <person name="Fujiyama A."/>
            <person name="Naganuma T."/>
            <person name="Niki H."/>
        </authorList>
    </citation>
    <scope>NUCLEOTIDE SEQUENCE [LARGE SCALE GENOMIC DNA]</scope>
    <source>
        <strain evidence="6 7">KNC</strain>
    </source>
</reference>
<evidence type="ECO:0000256" key="1">
    <source>
        <dbReference type="ARBA" id="ARBA00004776"/>
    </source>
</evidence>
<dbReference type="OrthoDB" id="9771846at2"/>
<evidence type="ECO:0000313" key="7">
    <source>
        <dbReference type="Proteomes" id="UP000243847"/>
    </source>
</evidence>
<dbReference type="GO" id="GO:0016757">
    <property type="term" value="F:glycosyltransferase activity"/>
    <property type="evidence" value="ECO:0007669"/>
    <property type="project" value="UniProtKB-KW"/>
</dbReference>
<dbReference type="Gene3D" id="3.90.550.10">
    <property type="entry name" value="Spore Coat Polysaccharide Biosynthesis Protein SpsA, Chain A"/>
    <property type="match status" value="1"/>
</dbReference>
<sequence length="312" mass="34028">MKSVDVVIPVYGNWETVRQCLMSLNSQSTEVSIIVVDDCSPDDTAENIVSSFPNIRLIQNSKNLGFAKTCNRGIASGDSDLVVLVNSDVVADRYMVENLQKTFEENPEVGSATPLLLKPNGLVDGFGITVDSTLSGFVRYSGRTVEQLREYFPPVLAAYGAVAAFRRKALDQVGLLDENIFMYGEELDLGLRLIASGWKSEAVISATGVHIGGASIGLGSPGQREKSGFGRGYILKSYGVLKTRFAARALVTEVLVCIADTIIHRDLAAIRGRILGWKVGRYAPEKPKIKDIKLADISFLKSMRLRSSKVMF</sequence>
<evidence type="ECO:0000256" key="2">
    <source>
        <dbReference type="ARBA" id="ARBA00006739"/>
    </source>
</evidence>
<dbReference type="InterPro" id="IPR029044">
    <property type="entry name" value="Nucleotide-diphossugar_trans"/>
</dbReference>
<dbReference type="AlphaFoldDB" id="A0A173LV56"/>
<feature type="domain" description="Glycosyltransferase 2-like" evidence="5">
    <location>
        <begin position="6"/>
        <end position="173"/>
    </location>
</feature>
<dbReference type="RefSeq" id="WP_096380310.1">
    <property type="nucleotide sequence ID" value="NZ_AP017457.1"/>
</dbReference>
<evidence type="ECO:0000313" key="6">
    <source>
        <dbReference type="EMBL" id="BAU98724.1"/>
    </source>
</evidence>
<comment type="pathway">
    <text evidence="1">Cell wall biogenesis; cell wall polysaccharide biosynthesis.</text>
</comment>
<dbReference type="Pfam" id="PF00535">
    <property type="entry name" value="Glycos_transf_2"/>
    <property type="match status" value="1"/>
</dbReference>
<dbReference type="EMBL" id="AP017457">
    <property type="protein sequence ID" value="BAU98724.1"/>
    <property type="molecule type" value="Genomic_DNA"/>
</dbReference>
<accession>A0A173LV56</accession>
<dbReference type="KEGG" id="amin:AUMI_11820"/>
<dbReference type="SUPFAM" id="SSF53448">
    <property type="entry name" value="Nucleotide-diphospho-sugar transferases"/>
    <property type="match status" value="1"/>
</dbReference>
<evidence type="ECO:0000256" key="4">
    <source>
        <dbReference type="ARBA" id="ARBA00022679"/>
    </source>
</evidence>
<keyword evidence="4 6" id="KW-0808">Transferase</keyword>
<keyword evidence="3" id="KW-0328">Glycosyltransferase</keyword>
<evidence type="ECO:0000256" key="3">
    <source>
        <dbReference type="ARBA" id="ARBA00022676"/>
    </source>
</evidence>
<dbReference type="PANTHER" id="PTHR43179">
    <property type="entry name" value="RHAMNOSYLTRANSFERASE WBBL"/>
    <property type="match status" value="1"/>
</dbReference>
<dbReference type="GeneID" id="80451366"/>
<proteinExistence type="inferred from homology"/>